<dbReference type="PANTHER" id="PTHR12537">
    <property type="entry name" value="RNA BINDING PROTEIN PUMILIO-RELATED"/>
    <property type="match status" value="1"/>
</dbReference>
<accession>A0A7S1F8M4</accession>
<name>A0A7S1F8M4_NOCSC</name>
<feature type="repeat" description="Pumilio" evidence="2">
    <location>
        <begin position="257"/>
        <end position="292"/>
    </location>
</feature>
<protein>
    <recommendedName>
        <fullName evidence="4">PUM-HD domain-containing protein</fullName>
    </recommendedName>
</protein>
<dbReference type="InterPro" id="IPR016024">
    <property type="entry name" value="ARM-type_fold"/>
</dbReference>
<dbReference type="InterPro" id="IPR033133">
    <property type="entry name" value="PUM-HD"/>
</dbReference>
<dbReference type="InterPro" id="IPR011989">
    <property type="entry name" value="ARM-like"/>
</dbReference>
<dbReference type="GO" id="GO:0003729">
    <property type="term" value="F:mRNA binding"/>
    <property type="evidence" value="ECO:0007669"/>
    <property type="project" value="TreeGrafter"/>
</dbReference>
<dbReference type="PROSITE" id="PS50302">
    <property type="entry name" value="PUM"/>
    <property type="match status" value="2"/>
</dbReference>
<feature type="domain" description="PUM-HD" evidence="4">
    <location>
        <begin position="11"/>
        <end position="381"/>
    </location>
</feature>
<evidence type="ECO:0000256" key="1">
    <source>
        <dbReference type="ARBA" id="ARBA00022737"/>
    </source>
</evidence>
<evidence type="ECO:0000256" key="3">
    <source>
        <dbReference type="SAM" id="MobiDB-lite"/>
    </source>
</evidence>
<proteinExistence type="predicted"/>
<dbReference type="PANTHER" id="PTHR12537:SF12">
    <property type="entry name" value="MATERNAL PROTEIN PUMILIO"/>
    <property type="match status" value="1"/>
</dbReference>
<gene>
    <name evidence="5" type="ORF">NSCI0253_LOCUS26267</name>
</gene>
<dbReference type="Pfam" id="PF00806">
    <property type="entry name" value="PUF"/>
    <property type="match status" value="4"/>
</dbReference>
<dbReference type="EMBL" id="HBFQ01037209">
    <property type="protein sequence ID" value="CAD8851917.1"/>
    <property type="molecule type" value="Transcribed_RNA"/>
</dbReference>
<feature type="region of interest" description="Disordered" evidence="3">
    <location>
        <begin position="66"/>
        <end position="134"/>
    </location>
</feature>
<dbReference type="GO" id="GO:0005737">
    <property type="term" value="C:cytoplasm"/>
    <property type="evidence" value="ECO:0007669"/>
    <property type="project" value="TreeGrafter"/>
</dbReference>
<dbReference type="PROSITE" id="PS50303">
    <property type="entry name" value="PUM_HD"/>
    <property type="match status" value="1"/>
</dbReference>
<evidence type="ECO:0000259" key="4">
    <source>
        <dbReference type="PROSITE" id="PS50303"/>
    </source>
</evidence>
<dbReference type="AlphaFoldDB" id="A0A7S1F8M4"/>
<feature type="repeat" description="Pumilio" evidence="2">
    <location>
        <begin position="293"/>
        <end position="332"/>
    </location>
</feature>
<organism evidence="5">
    <name type="scientific">Noctiluca scintillans</name>
    <name type="common">Sea sparkle</name>
    <name type="synonym">Red tide dinoflagellate</name>
    <dbReference type="NCBI Taxonomy" id="2966"/>
    <lineage>
        <taxon>Eukaryota</taxon>
        <taxon>Sar</taxon>
        <taxon>Alveolata</taxon>
        <taxon>Dinophyceae</taxon>
        <taxon>Noctilucales</taxon>
        <taxon>Noctilucaceae</taxon>
        <taxon>Noctiluca</taxon>
    </lineage>
</organism>
<keyword evidence="1" id="KW-0677">Repeat</keyword>
<dbReference type="GO" id="GO:0010608">
    <property type="term" value="P:post-transcriptional regulation of gene expression"/>
    <property type="evidence" value="ECO:0007669"/>
    <property type="project" value="TreeGrafter"/>
</dbReference>
<evidence type="ECO:0000256" key="2">
    <source>
        <dbReference type="PROSITE-ProRule" id="PRU00317"/>
    </source>
</evidence>
<evidence type="ECO:0000313" key="5">
    <source>
        <dbReference type="EMBL" id="CAD8851917.1"/>
    </source>
</evidence>
<dbReference type="SUPFAM" id="SSF48371">
    <property type="entry name" value="ARM repeat"/>
    <property type="match status" value="1"/>
</dbReference>
<sequence>MSVQSQPQSIARHLLVSEIRAISKMRLRDFKPMSEREWALCLALYASGQGATEDEQLRVRNTFLEYNDGPSRSRRDRAKTAPPRVGAPAELADERLRPPLASSAPDLVSDKTSPSEWLSHHVPSEQQSTKESSEDIWLRACSSKESSMTVQQALRSAAAKHRASSSTVRSEGLSELKHIASAFQGNVLKAATHACANYALQVLLEVAPVELIEFVPSACVNRGLDLCRHRIACRVMIRIVRHLLPNGSQAANQLVAELVAHSSRLSKHEYANYVMQALLDHGSNEHRREIVAGLSNGHGDELLRVALNRHGNCVIQRALRLCSAGITDGMVSELSYAGSILVQEPFGRYVARTVCSVLPSRDHRRQSLEYFLTWSGGVAMC</sequence>
<dbReference type="Gene3D" id="1.25.10.10">
    <property type="entry name" value="Leucine-rich Repeat Variant"/>
    <property type="match status" value="1"/>
</dbReference>
<reference evidence="5" key="1">
    <citation type="submission" date="2021-01" db="EMBL/GenBank/DDBJ databases">
        <authorList>
            <person name="Corre E."/>
            <person name="Pelletier E."/>
            <person name="Niang G."/>
            <person name="Scheremetjew M."/>
            <person name="Finn R."/>
            <person name="Kale V."/>
            <person name="Holt S."/>
            <person name="Cochrane G."/>
            <person name="Meng A."/>
            <person name="Brown T."/>
            <person name="Cohen L."/>
        </authorList>
    </citation>
    <scope>NUCLEOTIDE SEQUENCE</scope>
</reference>
<dbReference type="SMART" id="SM00025">
    <property type="entry name" value="Pumilio"/>
    <property type="match status" value="3"/>
</dbReference>
<dbReference type="InterPro" id="IPR001313">
    <property type="entry name" value="Pumilio_RNA-bd_rpt"/>
</dbReference>